<dbReference type="EnsemblPlants" id="AET5Gv20393500.10">
    <property type="protein sequence ID" value="AET5Gv20393500.10"/>
    <property type="gene ID" value="AET5Gv20393500"/>
</dbReference>
<accession>A0A453KEL6</accession>
<dbReference type="Gramene" id="AET5Gv20393500.10">
    <property type="protein sequence ID" value="AET5Gv20393500.10"/>
    <property type="gene ID" value="AET5Gv20393500"/>
</dbReference>
<protein>
    <submittedName>
        <fullName evidence="1">Uncharacterized protein</fullName>
    </submittedName>
</protein>
<reference evidence="1" key="4">
    <citation type="submission" date="2019-03" db="UniProtKB">
        <authorList>
            <consortium name="EnsemblPlants"/>
        </authorList>
    </citation>
    <scope>IDENTIFICATION</scope>
</reference>
<name>A0A453KEL6_AEGTS</name>
<keyword evidence="2" id="KW-1185">Reference proteome</keyword>
<reference evidence="1" key="3">
    <citation type="journal article" date="2017" name="Nature">
        <title>Genome sequence of the progenitor of the wheat D genome Aegilops tauschii.</title>
        <authorList>
            <person name="Luo M.C."/>
            <person name="Gu Y.Q."/>
            <person name="Puiu D."/>
            <person name="Wang H."/>
            <person name="Twardziok S.O."/>
            <person name="Deal K.R."/>
            <person name="Huo N."/>
            <person name="Zhu T."/>
            <person name="Wang L."/>
            <person name="Wang Y."/>
            <person name="McGuire P.E."/>
            <person name="Liu S."/>
            <person name="Long H."/>
            <person name="Ramasamy R.K."/>
            <person name="Rodriguez J.C."/>
            <person name="Van S.L."/>
            <person name="Yuan L."/>
            <person name="Wang Z."/>
            <person name="Xia Z."/>
            <person name="Xiao L."/>
            <person name="Anderson O.D."/>
            <person name="Ouyang S."/>
            <person name="Liang Y."/>
            <person name="Zimin A.V."/>
            <person name="Pertea G."/>
            <person name="Qi P."/>
            <person name="Bennetzen J.L."/>
            <person name="Dai X."/>
            <person name="Dawson M.W."/>
            <person name="Muller H.G."/>
            <person name="Kugler K."/>
            <person name="Rivarola-Duarte L."/>
            <person name="Spannagl M."/>
            <person name="Mayer K.F.X."/>
            <person name="Lu F.H."/>
            <person name="Bevan M.W."/>
            <person name="Leroy P."/>
            <person name="Li P."/>
            <person name="You F.M."/>
            <person name="Sun Q."/>
            <person name="Liu Z."/>
            <person name="Lyons E."/>
            <person name="Wicker T."/>
            <person name="Salzberg S.L."/>
            <person name="Devos K.M."/>
            <person name="Dvorak J."/>
        </authorList>
    </citation>
    <scope>NUCLEOTIDE SEQUENCE [LARGE SCALE GENOMIC DNA]</scope>
    <source>
        <strain evidence="1">cv. AL8/78</strain>
    </source>
</reference>
<evidence type="ECO:0000313" key="1">
    <source>
        <dbReference type="EnsemblPlants" id="AET5Gv20393500.10"/>
    </source>
</evidence>
<dbReference type="AlphaFoldDB" id="A0A453KEL6"/>
<organism evidence="1 2">
    <name type="scientific">Aegilops tauschii subsp. strangulata</name>
    <name type="common">Goatgrass</name>
    <dbReference type="NCBI Taxonomy" id="200361"/>
    <lineage>
        <taxon>Eukaryota</taxon>
        <taxon>Viridiplantae</taxon>
        <taxon>Streptophyta</taxon>
        <taxon>Embryophyta</taxon>
        <taxon>Tracheophyta</taxon>
        <taxon>Spermatophyta</taxon>
        <taxon>Magnoliopsida</taxon>
        <taxon>Liliopsida</taxon>
        <taxon>Poales</taxon>
        <taxon>Poaceae</taxon>
        <taxon>BOP clade</taxon>
        <taxon>Pooideae</taxon>
        <taxon>Triticodae</taxon>
        <taxon>Triticeae</taxon>
        <taxon>Triticinae</taxon>
        <taxon>Aegilops</taxon>
    </lineage>
</organism>
<reference evidence="2" key="1">
    <citation type="journal article" date="2014" name="Science">
        <title>Ancient hybridizations among the ancestral genomes of bread wheat.</title>
        <authorList>
            <consortium name="International Wheat Genome Sequencing Consortium,"/>
            <person name="Marcussen T."/>
            <person name="Sandve S.R."/>
            <person name="Heier L."/>
            <person name="Spannagl M."/>
            <person name="Pfeifer M."/>
            <person name="Jakobsen K.S."/>
            <person name="Wulff B.B."/>
            <person name="Steuernagel B."/>
            <person name="Mayer K.F."/>
            <person name="Olsen O.A."/>
        </authorList>
    </citation>
    <scope>NUCLEOTIDE SEQUENCE [LARGE SCALE GENOMIC DNA]</scope>
    <source>
        <strain evidence="2">cv. AL8/78</strain>
    </source>
</reference>
<reference evidence="1" key="5">
    <citation type="journal article" date="2021" name="G3 (Bethesda)">
        <title>Aegilops tauschii genome assembly Aet v5.0 features greater sequence contiguity and improved annotation.</title>
        <authorList>
            <person name="Wang L."/>
            <person name="Zhu T."/>
            <person name="Rodriguez J.C."/>
            <person name="Deal K.R."/>
            <person name="Dubcovsky J."/>
            <person name="McGuire P.E."/>
            <person name="Lux T."/>
            <person name="Spannagl M."/>
            <person name="Mayer K.F.X."/>
            <person name="Baldrich P."/>
            <person name="Meyers B.C."/>
            <person name="Huo N."/>
            <person name="Gu Y.Q."/>
            <person name="Zhou H."/>
            <person name="Devos K.M."/>
            <person name="Bennetzen J.L."/>
            <person name="Unver T."/>
            <person name="Budak H."/>
            <person name="Gulick P.J."/>
            <person name="Galiba G."/>
            <person name="Kalapos B."/>
            <person name="Nelson D.R."/>
            <person name="Li P."/>
            <person name="You F.M."/>
            <person name="Luo M.C."/>
            <person name="Dvorak J."/>
        </authorList>
    </citation>
    <scope>NUCLEOTIDE SEQUENCE [LARGE SCALE GENOMIC DNA]</scope>
    <source>
        <strain evidence="1">cv. AL8/78</strain>
    </source>
</reference>
<reference evidence="2" key="2">
    <citation type="journal article" date="2017" name="Nat. Plants">
        <title>The Aegilops tauschii genome reveals multiple impacts of transposons.</title>
        <authorList>
            <person name="Zhao G."/>
            <person name="Zou C."/>
            <person name="Li K."/>
            <person name="Wang K."/>
            <person name="Li T."/>
            <person name="Gao L."/>
            <person name="Zhang X."/>
            <person name="Wang H."/>
            <person name="Yang Z."/>
            <person name="Liu X."/>
            <person name="Jiang W."/>
            <person name="Mao L."/>
            <person name="Kong X."/>
            <person name="Jiao Y."/>
            <person name="Jia J."/>
        </authorList>
    </citation>
    <scope>NUCLEOTIDE SEQUENCE [LARGE SCALE GENOMIC DNA]</scope>
    <source>
        <strain evidence="2">cv. AL8/78</strain>
    </source>
</reference>
<sequence length="84" mass="9599">MCKLVLHVKQKLDELDDLLNADSAIFSNTRWKVSTKVMLSQFNFRHAFISSPNCDKLVLSIMCTALLHISMSGETHVYRRGLQC</sequence>
<evidence type="ECO:0000313" key="2">
    <source>
        <dbReference type="Proteomes" id="UP000015105"/>
    </source>
</evidence>
<proteinExistence type="predicted"/>
<dbReference type="Proteomes" id="UP000015105">
    <property type="component" value="Chromosome 5D"/>
</dbReference>